<gene>
    <name evidence="2" type="ORF">RI138_06005</name>
</gene>
<feature type="region of interest" description="Disordered" evidence="1">
    <location>
        <begin position="23"/>
        <end position="47"/>
    </location>
</feature>
<dbReference type="EMBL" id="CP134500">
    <property type="protein sequence ID" value="WNF26410.1"/>
    <property type="molecule type" value="Genomic_DNA"/>
</dbReference>
<proteinExistence type="predicted"/>
<evidence type="ECO:0000313" key="3">
    <source>
        <dbReference type="Proteomes" id="UP001303236"/>
    </source>
</evidence>
<keyword evidence="3" id="KW-1185">Reference proteome</keyword>
<sequence>MRDSIARALLWVLRLLLPAEGRHSAEPSAAPPVPTTTPAPVSPWSRPWTAPSAEEVRAIFNDAHTRGLPAPQRERSYAAAFARIGVDYDHPTMPLGSLVRRERVAA</sequence>
<feature type="compositionally biased region" description="Pro residues" evidence="1">
    <location>
        <begin position="29"/>
        <end position="41"/>
    </location>
</feature>
<evidence type="ECO:0000313" key="2">
    <source>
        <dbReference type="EMBL" id="WNF26410.1"/>
    </source>
</evidence>
<reference evidence="2 3" key="1">
    <citation type="submission" date="2023-09" db="EMBL/GenBank/DDBJ databases">
        <title>Genome completion map analysis of the actinomycetes C11-1.</title>
        <authorList>
            <person name="Qin P."/>
            <person name="Guan P."/>
        </authorList>
    </citation>
    <scope>NUCLEOTIDE SEQUENCE [LARGE SCALE GENOMIC DNA]</scope>
    <source>
        <strain evidence="2 3">C11-1</strain>
    </source>
</reference>
<evidence type="ECO:0000256" key="1">
    <source>
        <dbReference type="SAM" id="MobiDB-lite"/>
    </source>
</evidence>
<protein>
    <submittedName>
        <fullName evidence="2">Uncharacterized protein</fullName>
    </submittedName>
</protein>
<accession>A0ABY9VUU4</accession>
<organism evidence="2 3">
    <name type="scientific">Streptomyces durocortorensis</name>
    <dbReference type="NCBI Taxonomy" id="2811104"/>
    <lineage>
        <taxon>Bacteria</taxon>
        <taxon>Bacillati</taxon>
        <taxon>Actinomycetota</taxon>
        <taxon>Actinomycetes</taxon>
        <taxon>Kitasatosporales</taxon>
        <taxon>Streptomycetaceae</taxon>
        <taxon>Streptomyces</taxon>
    </lineage>
</organism>
<name>A0ABY9VUU4_9ACTN</name>
<dbReference type="Proteomes" id="UP001303236">
    <property type="component" value="Chromosome"/>
</dbReference>